<feature type="transmembrane region" description="Helical" evidence="2">
    <location>
        <begin position="214"/>
        <end position="234"/>
    </location>
</feature>
<name>A0A2U1SU45_METSR</name>
<dbReference type="OrthoDB" id="9791166at2"/>
<sequence>MNMIVRNLVGSQDASVRSAAYRTIWRWHFYAGLFCLPFVVVLSLSGAVYLFKPQIDAWLDRPYDHMALNGAPQSLDAQVAAAQAALPDARLTALELRADPADAARVTFMTGRRGSEDFAIQRVLVRPDTLEILAIQDDKYRPSQLASAIHGDLLLGTPGHVLLELAGAWAIIMIVSGLYLWWPRDAKGLAGVAYPRLAEGGRIFWRDLHAVTGLWVSFFALFLLVTALPWTLVWGESFRYVRNIGETMLVHPDWTTGPADAREQRKEQFQQAAPAPSEHAEHHAHHAAAGDAATRVGFDRIAPIAAGLGLAEPVMISPPGPEGAAWKVQSRTQNRPLRRTIEFDPASFEQLRETGFATSPLIDRIFGIGVAAHEGQLFGWLNQLLGLLTVVAYLLLVVSSVVLWWRRRPRGALGAPPAFSPEPRLAPFMLSLILALGLFLPTLGLSLLAVLAAETVIRRAFPGASRWLGLRPIGAARQP</sequence>
<dbReference type="PANTHER" id="PTHR34219">
    <property type="entry name" value="IRON-REGULATED INNER MEMBRANE PROTEIN-RELATED"/>
    <property type="match status" value="1"/>
</dbReference>
<evidence type="ECO:0000256" key="1">
    <source>
        <dbReference type="SAM" id="MobiDB-lite"/>
    </source>
</evidence>
<keyword evidence="2" id="KW-1133">Transmembrane helix</keyword>
<dbReference type="AlphaFoldDB" id="A0A2U1SU45"/>
<feature type="transmembrane region" description="Helical" evidence="2">
    <location>
        <begin position="27"/>
        <end position="51"/>
    </location>
</feature>
<evidence type="ECO:0000313" key="3">
    <source>
        <dbReference type="EMBL" id="PWB95136.1"/>
    </source>
</evidence>
<organism evidence="3 4">
    <name type="scientific">Methylosinus sporium</name>
    <dbReference type="NCBI Taxonomy" id="428"/>
    <lineage>
        <taxon>Bacteria</taxon>
        <taxon>Pseudomonadati</taxon>
        <taxon>Pseudomonadota</taxon>
        <taxon>Alphaproteobacteria</taxon>
        <taxon>Hyphomicrobiales</taxon>
        <taxon>Methylocystaceae</taxon>
        <taxon>Methylosinus</taxon>
    </lineage>
</organism>
<feature type="transmembrane region" description="Helical" evidence="2">
    <location>
        <begin position="425"/>
        <end position="451"/>
    </location>
</feature>
<reference evidence="3 4" key="1">
    <citation type="journal article" date="2018" name="Appl. Microbiol. Biotechnol.">
        <title>Co-cultivation of the strictly anaerobic methanogen Methanosarcina barkeri with aerobic methanotrophs in an oxygen-limited membrane bioreactor.</title>
        <authorList>
            <person name="In 't Zandt M.H."/>
            <person name="van den Bosch T.J.M."/>
            <person name="Rijkers R."/>
            <person name="van Kessel M.A.H.J."/>
            <person name="Jetten M.S.M."/>
            <person name="Welte C.U."/>
        </authorList>
    </citation>
    <scope>NUCLEOTIDE SEQUENCE [LARGE SCALE GENOMIC DNA]</scope>
    <source>
        <strain evidence="3 4">DSM 17706</strain>
    </source>
</reference>
<evidence type="ECO:0000313" key="4">
    <source>
        <dbReference type="Proteomes" id="UP000245137"/>
    </source>
</evidence>
<dbReference type="PANTHER" id="PTHR34219:SF1">
    <property type="entry name" value="PEPSY DOMAIN-CONTAINING PROTEIN"/>
    <property type="match status" value="1"/>
</dbReference>
<evidence type="ECO:0000256" key="2">
    <source>
        <dbReference type="SAM" id="Phobius"/>
    </source>
</evidence>
<feature type="transmembrane region" description="Helical" evidence="2">
    <location>
        <begin position="161"/>
        <end position="182"/>
    </location>
</feature>
<protein>
    <submittedName>
        <fullName evidence="3">PepSY domain-containing protein</fullName>
    </submittedName>
</protein>
<comment type="caution">
    <text evidence="3">The sequence shown here is derived from an EMBL/GenBank/DDBJ whole genome shotgun (WGS) entry which is preliminary data.</text>
</comment>
<dbReference type="Pfam" id="PF03929">
    <property type="entry name" value="PepSY_TM"/>
    <property type="match status" value="1"/>
</dbReference>
<keyword evidence="2" id="KW-0472">Membrane</keyword>
<keyword evidence="4" id="KW-1185">Reference proteome</keyword>
<gene>
    <name evidence="3" type="ORF">C5689_04955</name>
</gene>
<dbReference type="InterPro" id="IPR005625">
    <property type="entry name" value="PepSY-ass_TM"/>
</dbReference>
<dbReference type="Proteomes" id="UP000245137">
    <property type="component" value="Unassembled WGS sequence"/>
</dbReference>
<feature type="transmembrane region" description="Helical" evidence="2">
    <location>
        <begin position="384"/>
        <end position="405"/>
    </location>
</feature>
<dbReference type="RefSeq" id="WP_108916157.1">
    <property type="nucleotide sequence ID" value="NZ_BGJY01000002.1"/>
</dbReference>
<feature type="region of interest" description="Disordered" evidence="1">
    <location>
        <begin position="261"/>
        <end position="286"/>
    </location>
</feature>
<accession>A0A2U1SU45</accession>
<dbReference type="EMBL" id="PUIV01000004">
    <property type="protein sequence ID" value="PWB95136.1"/>
    <property type="molecule type" value="Genomic_DNA"/>
</dbReference>
<keyword evidence="2" id="KW-0812">Transmembrane</keyword>
<proteinExistence type="predicted"/>